<evidence type="ECO:0000256" key="5">
    <source>
        <dbReference type="ARBA" id="ARBA00022729"/>
    </source>
</evidence>
<evidence type="ECO:0000256" key="10">
    <source>
        <dbReference type="ARBA" id="ARBA00023295"/>
    </source>
</evidence>
<comment type="subcellular location">
    <subcellularLocation>
        <location evidence="1">Secreted</location>
    </subcellularLocation>
</comment>
<evidence type="ECO:0000259" key="15">
    <source>
        <dbReference type="PROSITE" id="PS50015"/>
    </source>
</evidence>
<dbReference type="Pfam" id="PF00149">
    <property type="entry name" value="Metallophos"/>
    <property type="match status" value="1"/>
</dbReference>
<dbReference type="Gene3D" id="3.60.21.10">
    <property type="match status" value="1"/>
</dbReference>
<feature type="disulfide bond" evidence="14">
    <location>
        <begin position="221"/>
        <end position="244"/>
    </location>
</feature>
<dbReference type="FunCoup" id="A0A067QNE2">
    <property type="interactions" value="34"/>
</dbReference>
<reference evidence="16 17" key="1">
    <citation type="journal article" date="2014" name="Nat. Commun.">
        <title>Molecular traces of alternative social organization in a termite genome.</title>
        <authorList>
            <person name="Terrapon N."/>
            <person name="Li C."/>
            <person name="Robertson H.M."/>
            <person name="Ji L."/>
            <person name="Meng X."/>
            <person name="Booth W."/>
            <person name="Chen Z."/>
            <person name="Childers C.P."/>
            <person name="Glastad K.M."/>
            <person name="Gokhale K."/>
            <person name="Gowin J."/>
            <person name="Gronenberg W."/>
            <person name="Hermansen R.A."/>
            <person name="Hu H."/>
            <person name="Hunt B.G."/>
            <person name="Huylmans A.K."/>
            <person name="Khalil S.M."/>
            <person name="Mitchell R.D."/>
            <person name="Munoz-Torres M.C."/>
            <person name="Mustard J.A."/>
            <person name="Pan H."/>
            <person name="Reese J.T."/>
            <person name="Scharf M.E."/>
            <person name="Sun F."/>
            <person name="Vogel H."/>
            <person name="Xiao J."/>
            <person name="Yang W."/>
            <person name="Yang Z."/>
            <person name="Yang Z."/>
            <person name="Zhou J."/>
            <person name="Zhu J."/>
            <person name="Brent C.S."/>
            <person name="Elsik C.G."/>
            <person name="Goodisman M.A."/>
            <person name="Liberles D.A."/>
            <person name="Roe R.M."/>
            <person name="Vargo E.L."/>
            <person name="Vilcinskas A."/>
            <person name="Wang J."/>
            <person name="Bornberg-Bauer E."/>
            <person name="Korb J."/>
            <person name="Zhang G."/>
            <person name="Liebig J."/>
        </authorList>
    </citation>
    <scope>NUCLEOTIDE SEQUENCE [LARGE SCALE GENOMIC DNA]</scope>
    <source>
        <tissue evidence="16">Whole organism</tissue>
    </source>
</reference>
<feature type="binding site" evidence="13">
    <location>
        <position position="273"/>
    </location>
    <ligand>
        <name>Zn(2+)</name>
        <dbReference type="ChEBI" id="CHEBI:29105"/>
        <label>2</label>
    </ligand>
</feature>
<dbReference type="EMBL" id="KK853204">
    <property type="protein sequence ID" value="KDR09868.1"/>
    <property type="molecule type" value="Genomic_DNA"/>
</dbReference>
<sequence>MSLQRVITVAVLTVTICVAINATSLTERQMRDEVLHGFRQFDITGKFTPQLSAIMKQIPLSSAFGTEPFKPSTETRDSVICMGCTAAVDVMKEYIASHTRDEVFNVVHTMCIEFTQYSTEVCAGSIGLHLDSIIYIVENTEDLPAARVCGIVFQGNGCSRDEPSLEWSIEIGPKPEANKIDNKKADVKDADSLTVIHMTDIHHDPIYLVGGNTACGQPMCCRSVQGSPPNEEAAAGYWGDNRGCDIPLHHFVATLQQVKAAHQNIDFIYITGDFVDHAVWDSSVQTNIGVITNITNQLKNHLPNTIVYPVLGNHEPSPLNVFAPHYITDEKVSTKWLYELIADLWSVWLPPDARETILRGGFYTAVAKPGFRIIGLNNNVCTTENWWMNHNPKDQDGQLQWLADTLLQAEEDGEKVHILGHIPSDRCMRTWSREFHRIIDRFENTVTAIFNGHSHGDHFNIYYSTDEPTHAIGVAFNGGSLVPNSNTNYKTYSVDSTTFNVLNSESWTFDMVEANKYPYVNPNWNQLYSFQDVFGVESQTATEMEKLTHKLAVNRSLLHKYSR</sequence>
<evidence type="ECO:0000256" key="11">
    <source>
        <dbReference type="ARBA" id="ARBA00047268"/>
    </source>
</evidence>
<evidence type="ECO:0000256" key="4">
    <source>
        <dbReference type="ARBA" id="ARBA00022723"/>
    </source>
</evidence>
<dbReference type="GO" id="GO:0005764">
    <property type="term" value="C:lysosome"/>
    <property type="evidence" value="ECO:0007669"/>
    <property type="project" value="TreeGrafter"/>
</dbReference>
<evidence type="ECO:0000256" key="13">
    <source>
        <dbReference type="PIRSR" id="PIRSR000948-1"/>
    </source>
</evidence>
<dbReference type="EC" id="3.1.4.12" evidence="12"/>
<dbReference type="InterPro" id="IPR011160">
    <property type="entry name" value="Sphingomy_PDE"/>
</dbReference>
<dbReference type="InParanoid" id="A0A067QNE2"/>
<gene>
    <name evidence="16" type="ORF">L798_15563</name>
</gene>
<accession>A0A067QNE2</accession>
<feature type="disulfide bond" evidence="14">
    <location>
        <begin position="215"/>
        <end position="220"/>
    </location>
</feature>
<keyword evidence="7 13" id="KW-0862">Zinc</keyword>
<dbReference type="GO" id="GO:0016020">
    <property type="term" value="C:membrane"/>
    <property type="evidence" value="ECO:0007669"/>
    <property type="project" value="GOC"/>
</dbReference>
<protein>
    <recommendedName>
        <fullName evidence="12">Sphingomyelin phosphodiesterase</fullName>
        <ecNumber evidence="12">3.1.4.12</ecNumber>
    </recommendedName>
</protein>
<dbReference type="SUPFAM" id="SSF56300">
    <property type="entry name" value="Metallo-dependent phosphatases"/>
    <property type="match status" value="1"/>
</dbReference>
<evidence type="ECO:0000256" key="9">
    <source>
        <dbReference type="ARBA" id="ARBA00023180"/>
    </source>
</evidence>
<comment type="catalytic activity">
    <reaction evidence="11">
        <text>a sphingomyelin + H2O = phosphocholine + an N-acylsphing-4-enine + H(+)</text>
        <dbReference type="Rhea" id="RHEA:19253"/>
        <dbReference type="ChEBI" id="CHEBI:15377"/>
        <dbReference type="ChEBI" id="CHEBI:15378"/>
        <dbReference type="ChEBI" id="CHEBI:17636"/>
        <dbReference type="ChEBI" id="CHEBI:52639"/>
        <dbReference type="ChEBI" id="CHEBI:295975"/>
        <dbReference type="EC" id="3.1.4.12"/>
    </reaction>
    <physiologicalReaction direction="left-to-right" evidence="11">
        <dbReference type="Rhea" id="RHEA:19254"/>
    </physiologicalReaction>
</comment>
<dbReference type="GO" id="GO:0046513">
    <property type="term" value="P:ceramide biosynthetic process"/>
    <property type="evidence" value="ECO:0007669"/>
    <property type="project" value="TreeGrafter"/>
</dbReference>
<dbReference type="PANTHER" id="PTHR10340:SF29">
    <property type="entry name" value="SPHINGOMYELIN PHOSPHODIESTERASE"/>
    <property type="match status" value="1"/>
</dbReference>
<dbReference type="GO" id="GO:0016798">
    <property type="term" value="F:hydrolase activity, acting on glycosyl bonds"/>
    <property type="evidence" value="ECO:0007669"/>
    <property type="project" value="UniProtKB-KW"/>
</dbReference>
<name>A0A067QNE2_ZOONE</name>
<keyword evidence="6 12" id="KW-0378">Hydrolase</keyword>
<dbReference type="PANTHER" id="PTHR10340">
    <property type="entry name" value="SPHINGOMYELIN PHOSPHODIESTERASE"/>
    <property type="match status" value="1"/>
</dbReference>
<dbReference type="CDD" id="cd00842">
    <property type="entry name" value="MPP_ASMase"/>
    <property type="match status" value="1"/>
</dbReference>
<dbReference type="AlphaFoldDB" id="A0A067QNE2"/>
<feature type="binding site" evidence="13">
    <location>
        <position position="200"/>
    </location>
    <ligand>
        <name>Zn(2+)</name>
        <dbReference type="ChEBI" id="CHEBI:29105"/>
        <label>1</label>
    </ligand>
</feature>
<dbReference type="GO" id="GO:0006685">
    <property type="term" value="P:sphingomyelin catabolic process"/>
    <property type="evidence" value="ECO:0007669"/>
    <property type="project" value="UniProtKB-UniRule"/>
</dbReference>
<feature type="binding site" evidence="13">
    <location>
        <position position="455"/>
    </location>
    <ligand>
        <name>Zn(2+)</name>
        <dbReference type="ChEBI" id="CHEBI:29105"/>
        <label>1</label>
    </ligand>
</feature>
<evidence type="ECO:0000256" key="7">
    <source>
        <dbReference type="ARBA" id="ARBA00022833"/>
    </source>
</evidence>
<dbReference type="Proteomes" id="UP000027135">
    <property type="component" value="Unassembled WGS sequence"/>
</dbReference>
<dbReference type="STRING" id="136037.A0A067QNE2"/>
<evidence type="ECO:0000256" key="6">
    <source>
        <dbReference type="ARBA" id="ARBA00022801"/>
    </source>
</evidence>
<evidence type="ECO:0000256" key="2">
    <source>
        <dbReference type="ARBA" id="ARBA00008234"/>
    </source>
</evidence>
<dbReference type="PROSITE" id="PS50015">
    <property type="entry name" value="SAP_B"/>
    <property type="match status" value="1"/>
</dbReference>
<feature type="disulfide bond" evidence="14">
    <location>
        <begin position="111"/>
        <end position="122"/>
    </location>
</feature>
<comment type="similarity">
    <text evidence="2 12">Belongs to the acid sphingomyelinase family.</text>
</comment>
<evidence type="ECO:0000256" key="1">
    <source>
        <dbReference type="ARBA" id="ARBA00004613"/>
    </source>
</evidence>
<keyword evidence="17" id="KW-1185">Reference proteome</keyword>
<keyword evidence="8 14" id="KW-1015">Disulfide bond</keyword>
<dbReference type="PIRSF" id="PIRSF000948">
    <property type="entry name" value="Sphingomy_PDE"/>
    <property type="match status" value="1"/>
</dbReference>
<evidence type="ECO:0000313" key="16">
    <source>
        <dbReference type="EMBL" id="KDR09868.1"/>
    </source>
</evidence>
<evidence type="ECO:0000313" key="17">
    <source>
        <dbReference type="Proteomes" id="UP000027135"/>
    </source>
</evidence>
<comment type="cofactor">
    <cofactor evidence="13">
        <name>Zn(2+)</name>
        <dbReference type="ChEBI" id="CHEBI:29105"/>
    </cofactor>
    <text evidence="13">Binds 2 Zn(2+) ions per subunit.</text>
</comment>
<organism evidence="16 17">
    <name type="scientific">Zootermopsis nevadensis</name>
    <name type="common">Dampwood termite</name>
    <dbReference type="NCBI Taxonomy" id="136037"/>
    <lineage>
        <taxon>Eukaryota</taxon>
        <taxon>Metazoa</taxon>
        <taxon>Ecdysozoa</taxon>
        <taxon>Arthropoda</taxon>
        <taxon>Hexapoda</taxon>
        <taxon>Insecta</taxon>
        <taxon>Pterygota</taxon>
        <taxon>Neoptera</taxon>
        <taxon>Polyneoptera</taxon>
        <taxon>Dictyoptera</taxon>
        <taxon>Blattodea</taxon>
        <taxon>Blattoidea</taxon>
        <taxon>Termitoidae</taxon>
        <taxon>Termopsidae</taxon>
        <taxon>Zootermopsis</taxon>
    </lineage>
</organism>
<feature type="binding site" evidence="13">
    <location>
        <position position="453"/>
    </location>
    <ligand>
        <name>Zn(2+)</name>
        <dbReference type="ChEBI" id="CHEBI:29105"/>
        <label>2</label>
    </ligand>
</feature>
<keyword evidence="10 12" id="KW-0326">Glycosidase</keyword>
<feature type="disulfide bond" evidence="14">
    <location>
        <begin position="381"/>
        <end position="427"/>
    </location>
</feature>
<proteinExistence type="inferred from homology"/>
<feature type="binding site" evidence="13">
    <location>
        <position position="313"/>
    </location>
    <ligand>
        <name>Zn(2+)</name>
        <dbReference type="ChEBI" id="CHEBI:29105"/>
        <label>2</label>
    </ligand>
</feature>
<dbReference type="SUPFAM" id="SSF47862">
    <property type="entry name" value="Saposin"/>
    <property type="match status" value="1"/>
</dbReference>
<dbReference type="InterPro" id="IPR041805">
    <property type="entry name" value="ASMase/PPN1_MPP"/>
</dbReference>
<feature type="binding site" evidence="13">
    <location>
        <position position="421"/>
    </location>
    <ligand>
        <name>Zn(2+)</name>
        <dbReference type="ChEBI" id="CHEBI:29105"/>
        <label>2</label>
    </ligand>
</feature>
<dbReference type="eggNOG" id="KOG3770">
    <property type="taxonomic scope" value="Eukaryota"/>
</dbReference>
<feature type="binding site" evidence="13">
    <location>
        <position position="202"/>
    </location>
    <ligand>
        <name>Zn(2+)</name>
        <dbReference type="ChEBI" id="CHEBI:29105"/>
        <label>1</label>
    </ligand>
</feature>
<comment type="function">
    <text evidence="12">Converts sphingomyelin to ceramide.</text>
</comment>
<evidence type="ECO:0000256" key="8">
    <source>
        <dbReference type="ARBA" id="ARBA00023157"/>
    </source>
</evidence>
<keyword evidence="9" id="KW-0325">Glycoprotein</keyword>
<dbReference type="GO" id="GO:0061750">
    <property type="term" value="F:acid sphingomyelin phosphodiesterase activity"/>
    <property type="evidence" value="ECO:0007669"/>
    <property type="project" value="TreeGrafter"/>
</dbReference>
<dbReference type="InterPro" id="IPR011001">
    <property type="entry name" value="Saposin-like"/>
</dbReference>
<dbReference type="InterPro" id="IPR004843">
    <property type="entry name" value="Calcineurin-like_PHP"/>
</dbReference>
<dbReference type="GO" id="GO:0046872">
    <property type="term" value="F:metal ion binding"/>
    <property type="evidence" value="ECO:0007669"/>
    <property type="project" value="UniProtKB-KW"/>
</dbReference>
<evidence type="ECO:0000256" key="14">
    <source>
        <dbReference type="PIRSR" id="PIRSR000948-2"/>
    </source>
</evidence>
<feature type="domain" description="Saposin B-type" evidence="15">
    <location>
        <begin position="77"/>
        <end position="162"/>
    </location>
</feature>
<keyword evidence="4 13" id="KW-0479">Metal-binding</keyword>
<dbReference type="InterPro" id="IPR008139">
    <property type="entry name" value="SaposinB_dom"/>
</dbReference>
<dbReference type="InterPro" id="IPR029052">
    <property type="entry name" value="Metallo-depent_PP-like"/>
</dbReference>
<feature type="binding site" evidence="13">
    <location>
        <position position="273"/>
    </location>
    <ligand>
        <name>Zn(2+)</name>
        <dbReference type="ChEBI" id="CHEBI:29105"/>
        <label>1</label>
    </ligand>
</feature>
<evidence type="ECO:0000256" key="3">
    <source>
        <dbReference type="ARBA" id="ARBA00022525"/>
    </source>
</evidence>
<keyword evidence="5" id="KW-0732">Signal</keyword>
<dbReference type="GO" id="GO:0005615">
    <property type="term" value="C:extracellular space"/>
    <property type="evidence" value="ECO:0007669"/>
    <property type="project" value="TreeGrafter"/>
</dbReference>
<dbReference type="OMA" id="NHENNPT"/>
<keyword evidence="3" id="KW-0964">Secreted</keyword>
<evidence type="ECO:0000256" key="12">
    <source>
        <dbReference type="PIRNR" id="PIRNR000948"/>
    </source>
</evidence>